<dbReference type="GO" id="GO:0003676">
    <property type="term" value="F:nucleic acid binding"/>
    <property type="evidence" value="ECO:0007669"/>
    <property type="project" value="InterPro"/>
</dbReference>
<dbReference type="InterPro" id="IPR027417">
    <property type="entry name" value="P-loop_NTPase"/>
</dbReference>
<dbReference type="GO" id="GO:0005634">
    <property type="term" value="C:nucleus"/>
    <property type="evidence" value="ECO:0007669"/>
    <property type="project" value="TreeGrafter"/>
</dbReference>
<feature type="region of interest" description="Disordered" evidence="1">
    <location>
        <begin position="66"/>
        <end position="91"/>
    </location>
</feature>
<dbReference type="InterPro" id="IPR006555">
    <property type="entry name" value="ATP-dep_Helicase_C"/>
</dbReference>
<dbReference type="Pfam" id="PF13307">
    <property type="entry name" value="Helicase_C_2"/>
    <property type="match status" value="1"/>
</dbReference>
<dbReference type="GO" id="GO:0010569">
    <property type="term" value="P:regulation of double-strand break repair via homologous recombination"/>
    <property type="evidence" value="ECO:0007669"/>
    <property type="project" value="TreeGrafter"/>
</dbReference>
<accession>A0AB40D3F6</accession>
<feature type="compositionally biased region" description="Polar residues" evidence="1">
    <location>
        <begin position="74"/>
        <end position="91"/>
    </location>
</feature>
<dbReference type="GO" id="GO:0090657">
    <property type="term" value="P:telomeric loop disassembly"/>
    <property type="evidence" value="ECO:0007669"/>
    <property type="project" value="TreeGrafter"/>
</dbReference>
<dbReference type="GO" id="GO:0045910">
    <property type="term" value="P:negative regulation of DNA recombination"/>
    <property type="evidence" value="ECO:0007669"/>
    <property type="project" value="TreeGrafter"/>
</dbReference>
<dbReference type="PANTHER" id="PTHR11472">
    <property type="entry name" value="DNA REPAIR DEAD HELICASE RAD3/XP-D SUBFAMILY MEMBER"/>
    <property type="match status" value="1"/>
</dbReference>
<evidence type="ECO:0000313" key="4">
    <source>
        <dbReference type="RefSeq" id="XP_039146800.1"/>
    </source>
</evidence>
<feature type="domain" description="ATP-dependent helicase C-terminal" evidence="2">
    <location>
        <begin position="84"/>
        <end position="147"/>
    </location>
</feature>
<proteinExistence type="predicted"/>
<evidence type="ECO:0000259" key="2">
    <source>
        <dbReference type="Pfam" id="PF13307"/>
    </source>
</evidence>
<dbReference type="Proteomes" id="UP001515500">
    <property type="component" value="Chromosome 19"/>
</dbReference>
<reference evidence="4" key="1">
    <citation type="submission" date="2025-08" db="UniProtKB">
        <authorList>
            <consortium name="RefSeq"/>
        </authorList>
    </citation>
    <scope>IDENTIFICATION</scope>
</reference>
<dbReference type="GO" id="GO:0003678">
    <property type="term" value="F:DNA helicase activity"/>
    <property type="evidence" value="ECO:0007669"/>
    <property type="project" value="TreeGrafter"/>
</dbReference>
<dbReference type="PANTHER" id="PTHR11472:SF34">
    <property type="entry name" value="REGULATOR OF TELOMERE ELONGATION HELICASE 1"/>
    <property type="match status" value="1"/>
</dbReference>
<feature type="region of interest" description="Disordered" evidence="1">
    <location>
        <begin position="1"/>
        <end position="28"/>
    </location>
</feature>
<name>A0AB40D3F6_DIOCR</name>
<dbReference type="Gene3D" id="3.40.50.300">
    <property type="entry name" value="P-loop containing nucleotide triphosphate hydrolases"/>
    <property type="match status" value="1"/>
</dbReference>
<sequence>MNKRANDPLPHPQLKDQARPPRAPTPAILTLNTSFGVTIASEATAGADDDIPSGLLLDRGFPSPTSLKPFAKRTPSSASLRTTLPNSSPKSPTLEIRLKRDYLDQHALSQKGHSKVLTSEDWYVQQATRDVNQAVGRVIRRRHDYGSHDKVINAKCHIGYDPMFKLSYLKLGLIQPDMKMMHL</sequence>
<protein>
    <submittedName>
        <fullName evidence="4">Uncharacterized protein LOC120284042</fullName>
    </submittedName>
</protein>
<dbReference type="RefSeq" id="XP_039146800.1">
    <property type="nucleotide sequence ID" value="XM_039290866.1"/>
</dbReference>
<dbReference type="GO" id="GO:0005524">
    <property type="term" value="F:ATP binding"/>
    <property type="evidence" value="ECO:0007669"/>
    <property type="project" value="InterPro"/>
</dbReference>
<dbReference type="GO" id="GO:0070182">
    <property type="term" value="F:DNA polymerase binding"/>
    <property type="evidence" value="ECO:0007669"/>
    <property type="project" value="TreeGrafter"/>
</dbReference>
<organism evidence="3 4">
    <name type="scientific">Dioscorea cayennensis subsp. rotundata</name>
    <name type="common">White Guinea yam</name>
    <name type="synonym">Dioscorea rotundata</name>
    <dbReference type="NCBI Taxonomy" id="55577"/>
    <lineage>
        <taxon>Eukaryota</taxon>
        <taxon>Viridiplantae</taxon>
        <taxon>Streptophyta</taxon>
        <taxon>Embryophyta</taxon>
        <taxon>Tracheophyta</taxon>
        <taxon>Spermatophyta</taxon>
        <taxon>Magnoliopsida</taxon>
        <taxon>Liliopsida</taxon>
        <taxon>Dioscoreales</taxon>
        <taxon>Dioscoreaceae</taxon>
        <taxon>Dioscorea</taxon>
    </lineage>
</organism>
<dbReference type="GeneID" id="120284042"/>
<keyword evidence="3" id="KW-1185">Reference proteome</keyword>
<gene>
    <name evidence="4" type="primary">LOC120284042</name>
</gene>
<evidence type="ECO:0000313" key="3">
    <source>
        <dbReference type="Proteomes" id="UP001515500"/>
    </source>
</evidence>
<dbReference type="InterPro" id="IPR045028">
    <property type="entry name" value="DinG/Rad3-like"/>
</dbReference>
<evidence type="ECO:0000256" key="1">
    <source>
        <dbReference type="SAM" id="MobiDB-lite"/>
    </source>
</evidence>
<dbReference type="GO" id="GO:1904430">
    <property type="term" value="P:negative regulation of t-circle formation"/>
    <property type="evidence" value="ECO:0007669"/>
    <property type="project" value="TreeGrafter"/>
</dbReference>
<dbReference type="AlphaFoldDB" id="A0AB40D3F6"/>
<dbReference type="GO" id="GO:0016818">
    <property type="term" value="F:hydrolase activity, acting on acid anhydrides, in phosphorus-containing anhydrides"/>
    <property type="evidence" value="ECO:0007669"/>
    <property type="project" value="InterPro"/>
</dbReference>